<name>A0A448ZXH3_METOS</name>
<dbReference type="KEGG" id="mob:NCTC10112_00573"/>
<sequence length="550" mass="65065">MNNLKQWFNYFSKNKKALKELNKIENNGNINAFNLPLKTHNNVFYGMPGYGYNKFNEITIKAITKAYLSFFLHKLRKNENYRKLNILVCSSLEFDKDNNLLNFILETLNGHNINTYCFDNYFLVNKQFLQFSIQKIAKLDGCIYISEYNNIGDISIEFLDNNGNRISNDDFLIINEILSKLDFFDIKSFKDIPNFINLNILLDEYAEYILKFNYNFLSNKPLKVGIFSKDNTNKLVTKILGWNDISYSFIKDKNISYDKYLKNIYLRPSFDYVIRFSPRSDKVYLYQRIKKGLLNKYILINSNILNLVYLNYINHGLPTNSKYEQTKKIFISPCLDINAFQKLSVKRNLQFAFDIKDNNELEKLEDNNIYFSEDHKLYIKNKLIRSSDSIFMLSIFCDMLNYFSTQNKTLLEVFYELNKGNEKLIFNEFSFPISQANLESFETKMNVQDDSIASLLVTEKVDLRKHSDETTKYISKLNLSETEIILIKYSYEYSSIIVNVIETEKTRGNIYKRIKAFFKKFLRGYDTDLLQDITDHITIELENAYLDKEE</sequence>
<dbReference type="OrthoDB" id="401385at2"/>
<dbReference type="Proteomes" id="UP000290482">
    <property type="component" value="Chromosome"/>
</dbReference>
<protein>
    <submittedName>
        <fullName evidence="1">Uncharacterized protein</fullName>
    </submittedName>
</protein>
<gene>
    <name evidence="1" type="ORF">NCTC10112_00573</name>
</gene>
<organism evidence="1 2">
    <name type="scientific">Metamycoplasma orale</name>
    <name type="common">Mycoplasma orale</name>
    <dbReference type="NCBI Taxonomy" id="2121"/>
    <lineage>
        <taxon>Bacteria</taxon>
        <taxon>Bacillati</taxon>
        <taxon>Mycoplasmatota</taxon>
        <taxon>Mycoplasmoidales</taxon>
        <taxon>Metamycoplasmataceae</taxon>
        <taxon>Metamycoplasma</taxon>
    </lineage>
</organism>
<dbReference type="EMBL" id="LR214940">
    <property type="protein sequence ID" value="VEU55977.1"/>
    <property type="molecule type" value="Genomic_DNA"/>
</dbReference>
<accession>A0A448ZXH3</accession>
<evidence type="ECO:0000313" key="2">
    <source>
        <dbReference type="Proteomes" id="UP000290482"/>
    </source>
</evidence>
<reference evidence="1 2" key="1">
    <citation type="submission" date="2019-01" db="EMBL/GenBank/DDBJ databases">
        <authorList>
            <consortium name="Pathogen Informatics"/>
        </authorList>
    </citation>
    <scope>NUCLEOTIDE SEQUENCE [LARGE SCALE GENOMIC DNA]</scope>
    <source>
        <strain evidence="1 2">NCTC10112</strain>
    </source>
</reference>
<proteinExistence type="predicted"/>
<keyword evidence="2" id="KW-1185">Reference proteome</keyword>
<dbReference type="AlphaFoldDB" id="A0A448ZXH3"/>
<evidence type="ECO:0000313" key="1">
    <source>
        <dbReference type="EMBL" id="VEU55977.1"/>
    </source>
</evidence>
<dbReference type="RefSeq" id="WP_022935752.1">
    <property type="nucleotide sequence ID" value="NZ_LR214940.1"/>
</dbReference>